<dbReference type="InterPro" id="IPR010921">
    <property type="entry name" value="Trp_repressor/repl_initiator"/>
</dbReference>
<dbReference type="Proteomes" id="UP000195897">
    <property type="component" value="Unassembled WGS sequence"/>
</dbReference>
<dbReference type="Pfam" id="PF13384">
    <property type="entry name" value="HTH_23"/>
    <property type="match status" value="1"/>
</dbReference>
<dbReference type="Proteomes" id="UP000195326">
    <property type="component" value="Unassembled WGS sequence"/>
</dbReference>
<gene>
    <name evidence="2" type="ORF">B5F15_13200</name>
    <name evidence="1" type="ORF">B5F17_12095</name>
</gene>
<reference evidence="3 4" key="1">
    <citation type="submission" date="2017-04" db="EMBL/GenBank/DDBJ databases">
        <title>Function of individual gut microbiota members based on whole genome sequencing of pure cultures obtained from chicken caecum.</title>
        <authorList>
            <person name="Medvecky M."/>
            <person name="Cejkova D."/>
            <person name="Polansky O."/>
            <person name="Karasova D."/>
            <person name="Kubasova T."/>
            <person name="Cizek A."/>
            <person name="Rychlik I."/>
        </authorList>
    </citation>
    <scope>NUCLEOTIDE SEQUENCE [LARGE SCALE GENOMIC DNA]</scope>
    <source>
        <strain evidence="3">An179</strain>
        <strain evidence="4">An180</strain>
    </source>
</reference>
<name>A0A1Y4LH70_9FIRM</name>
<proteinExistence type="predicted"/>
<accession>A0A1Y4LH70</accession>
<dbReference type="AlphaFoldDB" id="A0A1Y4LH70"/>
<dbReference type="EMBL" id="NFKK01000018">
    <property type="protein sequence ID" value="OUP51721.1"/>
    <property type="molecule type" value="Genomic_DNA"/>
</dbReference>
<dbReference type="SUPFAM" id="SSF48295">
    <property type="entry name" value="TrpR-like"/>
    <property type="match status" value="1"/>
</dbReference>
<evidence type="ECO:0000313" key="1">
    <source>
        <dbReference type="EMBL" id="OUP51721.1"/>
    </source>
</evidence>
<evidence type="ECO:0000313" key="2">
    <source>
        <dbReference type="EMBL" id="OUP56035.1"/>
    </source>
</evidence>
<comment type="caution">
    <text evidence="2">The sequence shown here is derived from an EMBL/GenBank/DDBJ whole genome shotgun (WGS) entry which is preliminary data.</text>
</comment>
<evidence type="ECO:0008006" key="5">
    <source>
        <dbReference type="Google" id="ProtNLM"/>
    </source>
</evidence>
<evidence type="ECO:0000313" key="4">
    <source>
        <dbReference type="Proteomes" id="UP000195897"/>
    </source>
</evidence>
<sequence>MIPGYQTVDHDKIERMLAARLEALGIPAEALEEPVGDGTLRQLVCDLIADTLAEAKAAAQRDLYNRQRAGRIAAQKQGVNLGRPSKKCSDKRFSKIRDLYESHQISAEEAAQRLHVSVSTFYRWLRESREHD</sequence>
<dbReference type="EMBL" id="NFKL01000021">
    <property type="protein sequence ID" value="OUP56035.1"/>
    <property type="molecule type" value="Genomic_DNA"/>
</dbReference>
<dbReference type="RefSeq" id="WP_016147737.1">
    <property type="nucleotide sequence ID" value="NZ_CABKSA010000001.1"/>
</dbReference>
<organism evidence="2 3">
    <name type="scientific">Butyricicoccus pullicaecorum</name>
    <dbReference type="NCBI Taxonomy" id="501571"/>
    <lineage>
        <taxon>Bacteria</taxon>
        <taxon>Bacillati</taxon>
        <taxon>Bacillota</taxon>
        <taxon>Clostridia</taxon>
        <taxon>Eubacteriales</taxon>
        <taxon>Butyricicoccaceae</taxon>
        <taxon>Butyricicoccus</taxon>
    </lineage>
</organism>
<protein>
    <recommendedName>
        <fullName evidence="5">Resolvase HTH domain-containing protein</fullName>
    </recommendedName>
</protein>
<reference evidence="2" key="2">
    <citation type="journal article" date="2018" name="BMC Genomics">
        <title>Whole genome sequencing and function prediction of 133 gut anaerobes isolated from chicken caecum in pure cultures.</title>
        <authorList>
            <person name="Medvecky M."/>
            <person name="Cejkova D."/>
            <person name="Polansky O."/>
            <person name="Karasova D."/>
            <person name="Kubasova T."/>
            <person name="Cizek A."/>
            <person name="Rychlik I."/>
        </authorList>
    </citation>
    <scope>NUCLEOTIDE SEQUENCE</scope>
    <source>
        <strain evidence="2">An179</strain>
        <strain evidence="1">An180</strain>
    </source>
</reference>
<evidence type="ECO:0000313" key="3">
    <source>
        <dbReference type="Proteomes" id="UP000195326"/>
    </source>
</evidence>
<dbReference type="GO" id="GO:0043565">
    <property type="term" value="F:sequence-specific DNA binding"/>
    <property type="evidence" value="ECO:0007669"/>
    <property type="project" value="InterPro"/>
</dbReference>